<dbReference type="Proteomes" id="UP000831290">
    <property type="component" value="Chromosome"/>
</dbReference>
<gene>
    <name evidence="1" type="ORF">MQE35_15990</name>
</gene>
<dbReference type="EMBL" id="CP094358">
    <property type="protein sequence ID" value="UOB17225.1"/>
    <property type="molecule type" value="Genomic_DNA"/>
</dbReference>
<organism evidence="1 2">
    <name type="scientific">Abyssalbus ytuae</name>
    <dbReference type="NCBI Taxonomy" id="2926907"/>
    <lineage>
        <taxon>Bacteria</taxon>
        <taxon>Pseudomonadati</taxon>
        <taxon>Bacteroidota</taxon>
        <taxon>Flavobacteriia</taxon>
        <taxon>Flavobacteriales</taxon>
        <taxon>Flavobacteriaceae</taxon>
        <taxon>Abyssalbus</taxon>
    </lineage>
</organism>
<dbReference type="RefSeq" id="WP_255842528.1">
    <property type="nucleotide sequence ID" value="NZ_CP094358.1"/>
</dbReference>
<name>A0A9E6ZMT7_9FLAO</name>
<sequence length="113" mass="12933">MIFDKKGNNITVATQESGSLLTFLSRFKESYAKIKNDNIVVNLFSLGKLTGDDVLEFLEISNKHRAENKSFVIVTNKVNYDEIPDELEIVPTLQEAFDIIDMEEIERDLEFGE</sequence>
<reference evidence="1" key="1">
    <citation type="submission" date="2022-03" db="EMBL/GenBank/DDBJ databases">
        <title>Description of Abyssus ytuae gen. nov., sp. nov., a novel member of the family Flavobacteriaceae isolated from the sediment of Mariana Trench.</title>
        <authorList>
            <person name="Zhang J."/>
            <person name="Xu X."/>
        </authorList>
    </citation>
    <scope>NUCLEOTIDE SEQUENCE</scope>
    <source>
        <strain evidence="1">MT3330</strain>
    </source>
</reference>
<evidence type="ECO:0000313" key="2">
    <source>
        <dbReference type="Proteomes" id="UP000831290"/>
    </source>
</evidence>
<proteinExistence type="predicted"/>
<protein>
    <submittedName>
        <fullName evidence="1">Ribonuclease Z</fullName>
    </submittedName>
</protein>
<keyword evidence="2" id="KW-1185">Reference proteome</keyword>
<evidence type="ECO:0000313" key="1">
    <source>
        <dbReference type="EMBL" id="UOB17225.1"/>
    </source>
</evidence>
<accession>A0A9E6ZMT7</accession>
<dbReference type="AlphaFoldDB" id="A0A9E6ZMT7"/>
<dbReference type="KEGG" id="fbm:MQE35_15990"/>